<organism evidence="2 3">
    <name type="scientific">Parasponia andersonii</name>
    <name type="common">Sponia andersonii</name>
    <dbReference type="NCBI Taxonomy" id="3476"/>
    <lineage>
        <taxon>Eukaryota</taxon>
        <taxon>Viridiplantae</taxon>
        <taxon>Streptophyta</taxon>
        <taxon>Embryophyta</taxon>
        <taxon>Tracheophyta</taxon>
        <taxon>Spermatophyta</taxon>
        <taxon>Magnoliopsida</taxon>
        <taxon>eudicotyledons</taxon>
        <taxon>Gunneridae</taxon>
        <taxon>Pentapetalae</taxon>
        <taxon>rosids</taxon>
        <taxon>fabids</taxon>
        <taxon>Rosales</taxon>
        <taxon>Cannabaceae</taxon>
        <taxon>Parasponia</taxon>
    </lineage>
</organism>
<evidence type="ECO:0000313" key="2">
    <source>
        <dbReference type="EMBL" id="PON52489.1"/>
    </source>
</evidence>
<dbReference type="EMBL" id="JXTB01000218">
    <property type="protein sequence ID" value="PON52489.1"/>
    <property type="molecule type" value="Genomic_DNA"/>
</dbReference>
<gene>
    <name evidence="2" type="ORF">PanWU01x14_208870</name>
</gene>
<evidence type="ECO:0000313" key="3">
    <source>
        <dbReference type="Proteomes" id="UP000237105"/>
    </source>
</evidence>
<dbReference type="AlphaFoldDB" id="A0A2P5BUN6"/>
<evidence type="ECO:0000256" key="1">
    <source>
        <dbReference type="SAM" id="MobiDB-lite"/>
    </source>
</evidence>
<dbReference type="Proteomes" id="UP000237105">
    <property type="component" value="Unassembled WGS sequence"/>
</dbReference>
<comment type="caution">
    <text evidence="2">The sequence shown here is derived from an EMBL/GenBank/DDBJ whole genome shotgun (WGS) entry which is preliminary data.</text>
</comment>
<name>A0A2P5BUN6_PARAD</name>
<reference evidence="3" key="1">
    <citation type="submission" date="2016-06" db="EMBL/GenBank/DDBJ databases">
        <title>Parallel loss of symbiosis genes in relatives of nitrogen-fixing non-legume Parasponia.</title>
        <authorList>
            <person name="Van Velzen R."/>
            <person name="Holmer R."/>
            <person name="Bu F."/>
            <person name="Rutten L."/>
            <person name="Van Zeijl A."/>
            <person name="Liu W."/>
            <person name="Santuari L."/>
            <person name="Cao Q."/>
            <person name="Sharma T."/>
            <person name="Shen D."/>
            <person name="Roswanjaya Y."/>
            <person name="Wardhani T."/>
            <person name="Kalhor M.S."/>
            <person name="Jansen J."/>
            <person name="Van den Hoogen J."/>
            <person name="Gungor B."/>
            <person name="Hartog M."/>
            <person name="Hontelez J."/>
            <person name="Verver J."/>
            <person name="Yang W.-C."/>
            <person name="Schijlen E."/>
            <person name="Repin R."/>
            <person name="Schilthuizen M."/>
            <person name="Schranz E."/>
            <person name="Heidstra R."/>
            <person name="Miyata K."/>
            <person name="Fedorova E."/>
            <person name="Kohlen W."/>
            <person name="Bisseling T."/>
            <person name="Smit S."/>
            <person name="Geurts R."/>
        </authorList>
    </citation>
    <scope>NUCLEOTIDE SEQUENCE [LARGE SCALE GENOMIC DNA]</scope>
    <source>
        <strain evidence="3">cv. WU1-14</strain>
    </source>
</reference>
<protein>
    <submittedName>
        <fullName evidence="2">Uncharacterized protein</fullName>
    </submittedName>
</protein>
<keyword evidence="3" id="KW-1185">Reference proteome</keyword>
<feature type="region of interest" description="Disordered" evidence="1">
    <location>
        <begin position="1"/>
        <end position="22"/>
    </location>
</feature>
<sequence>MEERETLEPRCEAPRMGSDGSTPLRERKLLRFRRVRSVEIKRRRHTGRLVGVFIGECERYWWSWTLDIGQLAPLGFTTVVRFT</sequence>
<accession>A0A2P5BUN6</accession>
<feature type="compositionally biased region" description="Basic and acidic residues" evidence="1">
    <location>
        <begin position="1"/>
        <end position="13"/>
    </location>
</feature>
<proteinExistence type="predicted"/>